<dbReference type="AlphaFoldDB" id="A0A4R5X487"/>
<evidence type="ECO:0000313" key="2">
    <source>
        <dbReference type="Proteomes" id="UP000294952"/>
    </source>
</evidence>
<organism evidence="1 2">
    <name type="scientific">Mycolicibacterium obuense</name>
    <dbReference type="NCBI Taxonomy" id="1807"/>
    <lineage>
        <taxon>Bacteria</taxon>
        <taxon>Bacillati</taxon>
        <taxon>Actinomycetota</taxon>
        <taxon>Actinomycetes</taxon>
        <taxon>Mycobacteriales</taxon>
        <taxon>Mycobacteriaceae</taxon>
        <taxon>Mycolicibacterium</taxon>
    </lineage>
</organism>
<name>A0A4R5X487_9MYCO</name>
<dbReference type="RefSeq" id="WP_053079328.1">
    <property type="nucleotide sequence ID" value="NZ_JYNU01000010.1"/>
</dbReference>
<dbReference type="EMBL" id="SDLP01000005">
    <property type="protein sequence ID" value="TDL06603.1"/>
    <property type="molecule type" value="Genomic_DNA"/>
</dbReference>
<protein>
    <submittedName>
        <fullName evidence="1">Uncharacterized protein</fullName>
    </submittedName>
</protein>
<comment type="caution">
    <text evidence="1">The sequence shown here is derived from an EMBL/GenBank/DDBJ whole genome shotgun (WGS) entry which is preliminary data.</text>
</comment>
<dbReference type="Proteomes" id="UP000294952">
    <property type="component" value="Unassembled WGS sequence"/>
</dbReference>
<accession>A0A4R5X487</accession>
<evidence type="ECO:0000313" key="1">
    <source>
        <dbReference type="EMBL" id="TDL06603.1"/>
    </source>
</evidence>
<gene>
    <name evidence="1" type="ORF">EUA04_18045</name>
</gene>
<proteinExistence type="predicted"/>
<sequence>MAAIVVFSMMAATGLFGFYLGRRSASQSKSWRQRTRRPVLARQAVGLLALVAVSQLQRSAQQRLTSRRG</sequence>
<reference evidence="1 2" key="1">
    <citation type="submission" date="2019-01" db="EMBL/GenBank/DDBJ databases">
        <title>High-quality-draft genome sequences of five non-tuberculosis mycobacteriaceae isolated from a nosocomial environment.</title>
        <authorList>
            <person name="Tiago I."/>
            <person name="Alarico S."/>
            <person name="Pereira S.G."/>
            <person name="Coelho C."/>
            <person name="Maranha A."/>
            <person name="Empadinhas N."/>
        </authorList>
    </citation>
    <scope>NUCLEOTIDE SEQUENCE [LARGE SCALE GENOMIC DNA]</scope>
    <source>
        <strain evidence="1 2">22DIII</strain>
    </source>
</reference>